<dbReference type="InterPro" id="IPR013097">
    <property type="entry name" value="Dabb"/>
</dbReference>
<gene>
    <name evidence="2" type="ORF">HNQ65_000602</name>
</gene>
<dbReference type="Pfam" id="PF07876">
    <property type="entry name" value="Dabb"/>
    <property type="match status" value="1"/>
</dbReference>
<sequence>MIHNVYFWLKPDLSAEQRATFEAELQQLIKIDYLALAFAGKPADTEKRPVTDHSFSYSIVLKFKNMADHEFYQKDCPQHKRFVDTCKTFWERVVVYDTAALA</sequence>
<dbReference type="SUPFAM" id="SSF54909">
    <property type="entry name" value="Dimeric alpha+beta barrel"/>
    <property type="match status" value="1"/>
</dbReference>
<dbReference type="Proteomes" id="UP000590740">
    <property type="component" value="Unassembled WGS sequence"/>
</dbReference>
<reference evidence="2 3" key="1">
    <citation type="submission" date="2020-08" db="EMBL/GenBank/DDBJ databases">
        <title>Genomic Encyclopedia of Type Strains, Phase IV (KMG-IV): sequencing the most valuable type-strain genomes for metagenomic binning, comparative biology and taxonomic classification.</title>
        <authorList>
            <person name="Goeker M."/>
        </authorList>
    </citation>
    <scope>NUCLEOTIDE SEQUENCE [LARGE SCALE GENOMIC DNA]</scope>
    <source>
        <strain evidence="2 3">DSM 12252</strain>
    </source>
</reference>
<dbReference type="SMART" id="SM00886">
    <property type="entry name" value="Dabb"/>
    <property type="match status" value="1"/>
</dbReference>
<proteinExistence type="predicted"/>
<feature type="domain" description="Stress-response A/B barrel" evidence="1">
    <location>
        <begin position="1"/>
        <end position="98"/>
    </location>
</feature>
<dbReference type="Gene3D" id="3.30.70.100">
    <property type="match status" value="1"/>
</dbReference>
<name>A0A7W7Y7H6_9BACT</name>
<accession>A0A7W7Y7H6</accession>
<dbReference type="PROSITE" id="PS51502">
    <property type="entry name" value="S_R_A_B_BARREL"/>
    <property type="match status" value="1"/>
</dbReference>
<dbReference type="AlphaFoldDB" id="A0A7W7Y7H6"/>
<dbReference type="InterPro" id="IPR011008">
    <property type="entry name" value="Dimeric_a/b-barrel"/>
</dbReference>
<organism evidence="2 3">
    <name type="scientific">Prosthecobacter vanneervenii</name>
    <dbReference type="NCBI Taxonomy" id="48466"/>
    <lineage>
        <taxon>Bacteria</taxon>
        <taxon>Pseudomonadati</taxon>
        <taxon>Verrucomicrobiota</taxon>
        <taxon>Verrucomicrobiia</taxon>
        <taxon>Verrucomicrobiales</taxon>
        <taxon>Verrucomicrobiaceae</taxon>
        <taxon>Prosthecobacter</taxon>
    </lineage>
</organism>
<evidence type="ECO:0000313" key="2">
    <source>
        <dbReference type="EMBL" id="MBB5031048.1"/>
    </source>
</evidence>
<comment type="caution">
    <text evidence="2">The sequence shown here is derived from an EMBL/GenBank/DDBJ whole genome shotgun (WGS) entry which is preliminary data.</text>
</comment>
<dbReference type="RefSeq" id="WP_184337990.1">
    <property type="nucleotide sequence ID" value="NZ_JACHIG010000001.1"/>
</dbReference>
<evidence type="ECO:0000259" key="1">
    <source>
        <dbReference type="PROSITE" id="PS51502"/>
    </source>
</evidence>
<evidence type="ECO:0000313" key="3">
    <source>
        <dbReference type="Proteomes" id="UP000590740"/>
    </source>
</evidence>
<dbReference type="EMBL" id="JACHIG010000001">
    <property type="protein sequence ID" value="MBB5031048.1"/>
    <property type="molecule type" value="Genomic_DNA"/>
</dbReference>
<keyword evidence="3" id="KW-1185">Reference proteome</keyword>
<protein>
    <recommendedName>
        <fullName evidence="1">Stress-response A/B barrel domain-containing protein</fullName>
    </recommendedName>
</protein>